<proteinExistence type="predicted"/>
<sequence>MVIFMTVWTARHEVRSPQGKDLYCAPPPPPILQYLRKAPPKSSLSWRSGRNKPFIIQARVEVNDGLHPLELLFEIVLIDDCDCGYVI</sequence>
<name>A0A7J5XM05_DISMA</name>
<keyword evidence="2" id="KW-1185">Reference proteome</keyword>
<accession>A0A7J5XM05</accession>
<evidence type="ECO:0000313" key="2">
    <source>
        <dbReference type="Proteomes" id="UP000518266"/>
    </source>
</evidence>
<dbReference type="EMBL" id="JAAKFY010000023">
    <property type="protein sequence ID" value="KAF3837579.1"/>
    <property type="molecule type" value="Genomic_DNA"/>
</dbReference>
<dbReference type="AlphaFoldDB" id="A0A7J5XM05"/>
<comment type="caution">
    <text evidence="1">The sequence shown here is derived from an EMBL/GenBank/DDBJ whole genome shotgun (WGS) entry which is preliminary data.</text>
</comment>
<protein>
    <submittedName>
        <fullName evidence="1">Uncharacterized protein</fullName>
    </submittedName>
</protein>
<organism evidence="1 2">
    <name type="scientific">Dissostichus mawsoni</name>
    <name type="common">Antarctic cod</name>
    <dbReference type="NCBI Taxonomy" id="36200"/>
    <lineage>
        <taxon>Eukaryota</taxon>
        <taxon>Metazoa</taxon>
        <taxon>Chordata</taxon>
        <taxon>Craniata</taxon>
        <taxon>Vertebrata</taxon>
        <taxon>Euteleostomi</taxon>
        <taxon>Actinopterygii</taxon>
        <taxon>Neopterygii</taxon>
        <taxon>Teleostei</taxon>
        <taxon>Neoteleostei</taxon>
        <taxon>Acanthomorphata</taxon>
        <taxon>Eupercaria</taxon>
        <taxon>Perciformes</taxon>
        <taxon>Notothenioidei</taxon>
        <taxon>Nototheniidae</taxon>
        <taxon>Dissostichus</taxon>
    </lineage>
</organism>
<dbReference type="Proteomes" id="UP000518266">
    <property type="component" value="Unassembled WGS sequence"/>
</dbReference>
<gene>
    <name evidence="1" type="ORF">F7725_005043</name>
</gene>
<evidence type="ECO:0000313" key="1">
    <source>
        <dbReference type="EMBL" id="KAF3837579.1"/>
    </source>
</evidence>
<reference evidence="1 2" key="1">
    <citation type="submission" date="2020-03" db="EMBL/GenBank/DDBJ databases">
        <title>Dissostichus mawsoni Genome sequencing and assembly.</title>
        <authorList>
            <person name="Park H."/>
        </authorList>
    </citation>
    <scope>NUCLEOTIDE SEQUENCE [LARGE SCALE GENOMIC DNA]</scope>
    <source>
        <strain evidence="1">DM0001</strain>
        <tissue evidence="1">Muscle</tissue>
    </source>
</reference>